<dbReference type="STRING" id="118168.MC7420_7253"/>
<keyword evidence="2" id="KW-1185">Reference proteome</keyword>
<sequence>MGDRGDEGDGGDGEMEVVTLNLSQGGFCTNVIINSDKKVPKPAPTNQGFAPTLSSIATRKSLNPPLQIRVLHQRYHQ</sequence>
<protein>
    <submittedName>
        <fullName evidence="1">Uncharacterized protein</fullName>
    </submittedName>
</protein>
<dbReference type="HOGENOM" id="CLU_2632035_0_0_3"/>
<name>B4VH11_9CYAN</name>
<dbReference type="EMBL" id="DS989841">
    <property type="protein sequence ID" value="EDX78600.1"/>
    <property type="molecule type" value="Genomic_DNA"/>
</dbReference>
<reference evidence="1 2" key="1">
    <citation type="submission" date="2008-07" db="EMBL/GenBank/DDBJ databases">
        <authorList>
            <person name="Tandeau de Marsac N."/>
            <person name="Ferriera S."/>
            <person name="Johnson J."/>
            <person name="Kravitz S."/>
            <person name="Beeson K."/>
            <person name="Sutton G."/>
            <person name="Rogers Y.-H."/>
            <person name="Friedman R."/>
            <person name="Frazier M."/>
            <person name="Venter J.C."/>
        </authorList>
    </citation>
    <scope>NUCLEOTIDE SEQUENCE [LARGE SCALE GENOMIC DNA]</scope>
    <source>
        <strain evidence="1 2">PCC 7420</strain>
    </source>
</reference>
<evidence type="ECO:0000313" key="2">
    <source>
        <dbReference type="Proteomes" id="UP000003835"/>
    </source>
</evidence>
<gene>
    <name evidence="1" type="ORF">MC7420_7253</name>
</gene>
<accession>B4VH11</accession>
<proteinExistence type="predicted"/>
<dbReference type="Proteomes" id="UP000003835">
    <property type="component" value="Unassembled WGS sequence"/>
</dbReference>
<organism evidence="1 2">
    <name type="scientific">Coleofasciculus chthonoplastes PCC 7420</name>
    <dbReference type="NCBI Taxonomy" id="118168"/>
    <lineage>
        <taxon>Bacteria</taxon>
        <taxon>Bacillati</taxon>
        <taxon>Cyanobacteriota</taxon>
        <taxon>Cyanophyceae</taxon>
        <taxon>Coleofasciculales</taxon>
        <taxon>Coleofasciculaceae</taxon>
        <taxon>Coleofasciculus</taxon>
    </lineage>
</organism>
<evidence type="ECO:0000313" key="1">
    <source>
        <dbReference type="EMBL" id="EDX78600.1"/>
    </source>
</evidence>
<dbReference type="AlphaFoldDB" id="B4VH11"/>